<dbReference type="PANTHER" id="PTHR33309:SF1">
    <property type="entry name" value="MYB_SANT-LIKE DNA-BINDING DOMAIN-CONTAINING PROTEIN"/>
    <property type="match status" value="1"/>
</dbReference>
<keyword evidence="4" id="KW-1185">Reference proteome</keyword>
<evidence type="ECO:0000256" key="2">
    <source>
        <dbReference type="SAM" id="MobiDB-lite"/>
    </source>
</evidence>
<protein>
    <submittedName>
        <fullName evidence="3">Uncharacterized protein</fullName>
    </submittedName>
</protein>
<feature type="coiled-coil region" evidence="1">
    <location>
        <begin position="168"/>
        <end position="213"/>
    </location>
</feature>
<evidence type="ECO:0000256" key="1">
    <source>
        <dbReference type="SAM" id="Coils"/>
    </source>
</evidence>
<reference evidence="3 4" key="1">
    <citation type="journal article" date="2007" name="Science">
        <title>Sea anemone genome reveals ancestral eumetazoan gene repertoire and genomic organization.</title>
        <authorList>
            <person name="Putnam N.H."/>
            <person name="Srivastava M."/>
            <person name="Hellsten U."/>
            <person name="Dirks B."/>
            <person name="Chapman J."/>
            <person name="Salamov A."/>
            <person name="Terry A."/>
            <person name="Shapiro H."/>
            <person name="Lindquist E."/>
            <person name="Kapitonov V.V."/>
            <person name="Jurka J."/>
            <person name="Genikhovich G."/>
            <person name="Grigoriev I.V."/>
            <person name="Lucas S.M."/>
            <person name="Steele R.E."/>
            <person name="Finnerty J.R."/>
            <person name="Technau U."/>
            <person name="Martindale M.Q."/>
            <person name="Rokhsar D.S."/>
        </authorList>
    </citation>
    <scope>NUCLEOTIDE SEQUENCE [LARGE SCALE GENOMIC DNA]</scope>
    <source>
        <strain evidence="4">CH2 X CH6</strain>
    </source>
</reference>
<name>A7SVL5_NEMVE</name>
<dbReference type="OMA" id="HKEEMEC"/>
<keyword evidence="1" id="KW-0175">Coiled coil</keyword>
<proteinExistence type="predicted"/>
<dbReference type="EMBL" id="DS469839">
    <property type="protein sequence ID" value="EDO32243.1"/>
    <property type="molecule type" value="Genomic_DNA"/>
</dbReference>
<accession>A7SVL5</accession>
<evidence type="ECO:0000313" key="4">
    <source>
        <dbReference type="Proteomes" id="UP000001593"/>
    </source>
</evidence>
<dbReference type="PhylomeDB" id="A7SVL5"/>
<dbReference type="PANTHER" id="PTHR33309">
    <property type="entry name" value="KERATIN, ULTRA HIGH-SULFUR MATRIX PROTEIN-LIKE"/>
    <property type="match status" value="1"/>
</dbReference>
<feature type="compositionally biased region" description="Basic and acidic residues" evidence="2">
    <location>
        <begin position="138"/>
        <end position="155"/>
    </location>
</feature>
<dbReference type="InParanoid" id="A7SVL5"/>
<dbReference type="HOGENOM" id="CLU_1191120_0_0_1"/>
<evidence type="ECO:0000313" key="3">
    <source>
        <dbReference type="EMBL" id="EDO32243.1"/>
    </source>
</evidence>
<feature type="region of interest" description="Disordered" evidence="2">
    <location>
        <begin position="133"/>
        <end position="155"/>
    </location>
</feature>
<organism evidence="3 4">
    <name type="scientific">Nematostella vectensis</name>
    <name type="common">Starlet sea anemone</name>
    <dbReference type="NCBI Taxonomy" id="45351"/>
    <lineage>
        <taxon>Eukaryota</taxon>
        <taxon>Metazoa</taxon>
        <taxon>Cnidaria</taxon>
        <taxon>Anthozoa</taxon>
        <taxon>Hexacorallia</taxon>
        <taxon>Actiniaria</taxon>
        <taxon>Edwardsiidae</taxon>
        <taxon>Nematostella</taxon>
    </lineage>
</organism>
<dbReference type="Proteomes" id="UP000001593">
    <property type="component" value="Unassembled WGS sequence"/>
</dbReference>
<gene>
    <name evidence="3" type="ORF">NEMVEDRAFT_v1g218157</name>
</gene>
<sequence length="233" mass="27124">MASNQCDHVLVDLPQHNVLFTNPFQFKKSSTGRTEAWKSLADTLNKCNTPMFNVDSRAVRDHLGNLIKKYKKQMRAEERASGIAPDEPSELDQLIKQIIELEETTVPEDSQRQAKEKANKAKAEDVRLTAMERLSQTKKRDFKEGDVDVEPKRQKRKGGDAIEFLKERADKNSELREKELNMKKEMQQQQLQLQQKNTEMMQAMVQQQQQQQQQQQMLMMQQFIGVMGKMLNK</sequence>
<dbReference type="AlphaFoldDB" id="A7SVL5"/>